<organism evidence="1">
    <name type="scientific">Arundo donax</name>
    <name type="common">Giant reed</name>
    <name type="synonym">Donax arundinaceus</name>
    <dbReference type="NCBI Taxonomy" id="35708"/>
    <lineage>
        <taxon>Eukaryota</taxon>
        <taxon>Viridiplantae</taxon>
        <taxon>Streptophyta</taxon>
        <taxon>Embryophyta</taxon>
        <taxon>Tracheophyta</taxon>
        <taxon>Spermatophyta</taxon>
        <taxon>Magnoliopsida</taxon>
        <taxon>Liliopsida</taxon>
        <taxon>Poales</taxon>
        <taxon>Poaceae</taxon>
        <taxon>PACMAD clade</taxon>
        <taxon>Arundinoideae</taxon>
        <taxon>Arundineae</taxon>
        <taxon>Arundo</taxon>
    </lineage>
</organism>
<evidence type="ECO:0000313" key="1">
    <source>
        <dbReference type="EMBL" id="JAE26026.1"/>
    </source>
</evidence>
<reference evidence="1" key="1">
    <citation type="submission" date="2014-09" db="EMBL/GenBank/DDBJ databases">
        <authorList>
            <person name="Magalhaes I.L.F."/>
            <person name="Oliveira U."/>
            <person name="Santos F.R."/>
            <person name="Vidigal T.H.D.A."/>
            <person name="Brescovit A.D."/>
            <person name="Santos A.J."/>
        </authorList>
    </citation>
    <scope>NUCLEOTIDE SEQUENCE</scope>
    <source>
        <tissue evidence="1">Shoot tissue taken approximately 20 cm above the soil surface</tissue>
    </source>
</reference>
<accession>A0A0A9GTZ0</accession>
<dbReference type="EMBL" id="GBRH01171870">
    <property type="protein sequence ID" value="JAE26026.1"/>
    <property type="molecule type" value="Transcribed_RNA"/>
</dbReference>
<sequence length="28" mass="2960">MLSVPNMGLANTTLQSKMAPVNLGNIFP</sequence>
<proteinExistence type="predicted"/>
<name>A0A0A9GTZ0_ARUDO</name>
<reference evidence="1" key="2">
    <citation type="journal article" date="2015" name="Data Brief">
        <title>Shoot transcriptome of the giant reed, Arundo donax.</title>
        <authorList>
            <person name="Barrero R.A."/>
            <person name="Guerrero F.D."/>
            <person name="Moolhuijzen P."/>
            <person name="Goolsby J.A."/>
            <person name="Tidwell J."/>
            <person name="Bellgard S.E."/>
            <person name="Bellgard M.I."/>
        </authorList>
    </citation>
    <scope>NUCLEOTIDE SEQUENCE</scope>
    <source>
        <tissue evidence="1">Shoot tissue taken approximately 20 cm above the soil surface</tissue>
    </source>
</reference>
<dbReference type="AlphaFoldDB" id="A0A0A9GTZ0"/>
<protein>
    <submittedName>
        <fullName evidence="1">Uncharacterized protein</fullName>
    </submittedName>
</protein>